<sequence>MLVSVLAAALLLPWCHALPAGAAKDAGLAGRQTSCAGVHILIARGTTEEYPGDMITLANLIIANNAGADYEDIIYPATFDYIASTQQGMSATKSQLTAYVEACPESRIVLLGYSQGAHVTGDALCGGGGSGLGAATEPVSTDVGEHVAAAVWYGDPRHVAGQSYDEGTATTSGIYPRTAAQLAILAESYANRIRSYCDDNDFACASGSSVSVHGQYPENYDEEAAAWVQTLL</sequence>
<dbReference type="OrthoDB" id="2586582at2759"/>
<comment type="caution">
    <text evidence="4">The sequence shown here is derived from an EMBL/GenBank/DDBJ whole genome shotgun (WGS) entry which is preliminary data.</text>
</comment>
<dbReference type="Pfam" id="PF01083">
    <property type="entry name" value="Cutinase"/>
    <property type="match status" value="1"/>
</dbReference>
<dbReference type="InterPro" id="IPR029058">
    <property type="entry name" value="AB_hydrolase_fold"/>
</dbReference>
<dbReference type="GO" id="GO:0052689">
    <property type="term" value="F:carboxylic ester hydrolase activity"/>
    <property type="evidence" value="ECO:0007669"/>
    <property type="project" value="UniProtKB-ARBA"/>
</dbReference>
<dbReference type="SMART" id="SM01110">
    <property type="entry name" value="Cutinase"/>
    <property type="match status" value="1"/>
</dbReference>
<gene>
    <name evidence="4" type="primary">axe1_0</name>
    <name evidence="4" type="ORF">DBV05_g638</name>
</gene>
<proteinExistence type="predicted"/>
<keyword evidence="3" id="KW-0732">Signal</keyword>
<dbReference type="AlphaFoldDB" id="A0A5N5DSF6"/>
<protein>
    <submittedName>
        <fullName evidence="4">Acetylxylan esterase</fullName>
    </submittedName>
</protein>
<evidence type="ECO:0000256" key="2">
    <source>
        <dbReference type="ARBA" id="ARBA00023157"/>
    </source>
</evidence>
<feature type="signal peptide" evidence="3">
    <location>
        <begin position="1"/>
        <end position="17"/>
    </location>
</feature>
<name>A0A5N5DSF6_9PEZI</name>
<keyword evidence="5" id="KW-1185">Reference proteome</keyword>
<dbReference type="Gene3D" id="3.40.50.1820">
    <property type="entry name" value="alpha/beta hydrolase"/>
    <property type="match status" value="1"/>
</dbReference>
<evidence type="ECO:0000256" key="3">
    <source>
        <dbReference type="SAM" id="SignalP"/>
    </source>
</evidence>
<dbReference type="PANTHER" id="PTHR33630">
    <property type="entry name" value="CUTINASE RV1984C-RELATED-RELATED"/>
    <property type="match status" value="1"/>
</dbReference>
<accession>A0A5N5DSF6</accession>
<evidence type="ECO:0000313" key="4">
    <source>
        <dbReference type="EMBL" id="KAB2580949.1"/>
    </source>
</evidence>
<organism evidence="4 5">
    <name type="scientific">Lasiodiplodia theobromae</name>
    <dbReference type="NCBI Taxonomy" id="45133"/>
    <lineage>
        <taxon>Eukaryota</taxon>
        <taxon>Fungi</taxon>
        <taxon>Dikarya</taxon>
        <taxon>Ascomycota</taxon>
        <taxon>Pezizomycotina</taxon>
        <taxon>Dothideomycetes</taxon>
        <taxon>Dothideomycetes incertae sedis</taxon>
        <taxon>Botryosphaeriales</taxon>
        <taxon>Botryosphaeriaceae</taxon>
        <taxon>Lasiodiplodia</taxon>
    </lineage>
</organism>
<dbReference type="Proteomes" id="UP000325902">
    <property type="component" value="Unassembled WGS sequence"/>
</dbReference>
<evidence type="ECO:0000313" key="5">
    <source>
        <dbReference type="Proteomes" id="UP000325902"/>
    </source>
</evidence>
<dbReference type="InterPro" id="IPR000675">
    <property type="entry name" value="Cutinase/axe"/>
</dbReference>
<keyword evidence="2" id="KW-1015">Disulfide bond</keyword>
<dbReference type="EMBL" id="VCHE01000002">
    <property type="protein sequence ID" value="KAB2580949.1"/>
    <property type="molecule type" value="Genomic_DNA"/>
</dbReference>
<dbReference type="SUPFAM" id="SSF53474">
    <property type="entry name" value="alpha/beta-Hydrolases"/>
    <property type="match status" value="1"/>
</dbReference>
<keyword evidence="1" id="KW-0378">Hydrolase</keyword>
<dbReference type="PANTHER" id="PTHR33630:SF9">
    <property type="entry name" value="CUTINASE 4"/>
    <property type="match status" value="1"/>
</dbReference>
<reference evidence="4 5" key="1">
    <citation type="journal article" date="2019" name="Sci. Rep.">
        <title>A multi-omics analysis of the grapevine pathogen Lasiodiplodia theobromae reveals that temperature affects the expression of virulence- and pathogenicity-related genes.</title>
        <authorList>
            <person name="Felix C."/>
            <person name="Meneses R."/>
            <person name="Goncalves M.F.M."/>
            <person name="Tilleman L."/>
            <person name="Duarte A.S."/>
            <person name="Jorrin-Novo J.V."/>
            <person name="Van de Peer Y."/>
            <person name="Deforce D."/>
            <person name="Van Nieuwerburgh F."/>
            <person name="Esteves A.C."/>
            <person name="Alves A."/>
        </authorList>
    </citation>
    <scope>NUCLEOTIDE SEQUENCE [LARGE SCALE GENOMIC DNA]</scope>
    <source>
        <strain evidence="4 5">LA-SOL3</strain>
    </source>
</reference>
<evidence type="ECO:0000256" key="1">
    <source>
        <dbReference type="ARBA" id="ARBA00022801"/>
    </source>
</evidence>
<feature type="chain" id="PRO_5024878157" evidence="3">
    <location>
        <begin position="18"/>
        <end position="232"/>
    </location>
</feature>